<evidence type="ECO:0000256" key="2">
    <source>
        <dbReference type="ARBA" id="ARBA00001966"/>
    </source>
</evidence>
<feature type="domain" description="Nitrite/sulphite reductase 4Fe-4S" evidence="9">
    <location>
        <begin position="96"/>
        <end position="214"/>
    </location>
</feature>
<dbReference type="PANTHER" id="PTHR11493">
    <property type="entry name" value="SULFITE REDUCTASE [NADPH] SUBUNIT BETA-RELATED"/>
    <property type="match status" value="1"/>
</dbReference>
<accession>A0ABQ5G431</accession>
<keyword evidence="7" id="KW-0408">Iron</keyword>
<feature type="domain" description="Nitrite/Sulfite reductase ferredoxin-like" evidence="10">
    <location>
        <begin position="291"/>
        <end position="338"/>
    </location>
</feature>
<keyword evidence="5" id="KW-0479">Metal-binding</keyword>
<dbReference type="SUPFAM" id="SSF56014">
    <property type="entry name" value="Nitrite and sulphite reductase 4Fe-4S domain-like"/>
    <property type="match status" value="2"/>
</dbReference>
<evidence type="ECO:0000259" key="9">
    <source>
        <dbReference type="Pfam" id="PF01077"/>
    </source>
</evidence>
<gene>
    <name evidence="11" type="ORF">Tco_1029119</name>
</gene>
<reference evidence="11" key="1">
    <citation type="journal article" date="2022" name="Int. J. Mol. Sci.">
        <title>Draft Genome of Tanacetum Coccineum: Genomic Comparison of Closely Related Tanacetum-Family Plants.</title>
        <authorList>
            <person name="Yamashiro T."/>
            <person name="Shiraishi A."/>
            <person name="Nakayama K."/>
            <person name="Satake H."/>
        </authorList>
    </citation>
    <scope>NUCLEOTIDE SEQUENCE</scope>
</reference>
<evidence type="ECO:0000313" key="12">
    <source>
        <dbReference type="Proteomes" id="UP001151760"/>
    </source>
</evidence>
<evidence type="ECO:0000256" key="8">
    <source>
        <dbReference type="ARBA" id="ARBA00023014"/>
    </source>
</evidence>
<evidence type="ECO:0000256" key="6">
    <source>
        <dbReference type="ARBA" id="ARBA00023002"/>
    </source>
</evidence>
<keyword evidence="6" id="KW-0560">Oxidoreductase</keyword>
<comment type="similarity">
    <text evidence="3">Belongs to the nitrite and sulfite reductase 4Fe-4S domain family.</text>
</comment>
<comment type="cofactor">
    <cofactor evidence="1">
        <name>siroheme</name>
        <dbReference type="ChEBI" id="CHEBI:60052"/>
    </cofactor>
</comment>
<evidence type="ECO:0000256" key="1">
    <source>
        <dbReference type="ARBA" id="ARBA00001929"/>
    </source>
</evidence>
<dbReference type="InterPro" id="IPR045854">
    <property type="entry name" value="NO2/SO3_Rdtase_4Fe4S_sf"/>
</dbReference>
<protein>
    <submittedName>
        <fullName evidence="11">Sulfite reductase [ferredoxin], chloroplastic</fullName>
    </submittedName>
</protein>
<dbReference type="InterPro" id="IPR005117">
    <property type="entry name" value="NiRdtase/SiRdtase_haem-b_fer"/>
</dbReference>
<name>A0ABQ5G431_9ASTR</name>
<evidence type="ECO:0000256" key="4">
    <source>
        <dbReference type="ARBA" id="ARBA00022485"/>
    </source>
</evidence>
<evidence type="ECO:0000259" key="10">
    <source>
        <dbReference type="Pfam" id="PF03460"/>
    </source>
</evidence>
<dbReference type="EMBL" id="BQNB010018024">
    <property type="protein sequence ID" value="GJT69833.1"/>
    <property type="molecule type" value="Genomic_DNA"/>
</dbReference>
<sequence>MENDKSKEDDEVVNKSIVECMVENEKVVEGVEDCESDVSVNEGSTRWGKYVDRLMEMPRSQPIGYNLEHEINKKMIKNLVDNHKYNDYLLATCLAKPVYETQLMPRKFKVVVTVPTDNSVDLFTNCIVVVVVSDENGEPQGLNIYVGGGMGRTHRMETTFPRLANPLGYVPKEDILYAIKAIVVTQIENGRRDDRMYSRIKYLIDSRGIDKFRTHRMETTFPRLANPLGYVPKEDILYAIKAIVVTQIENGRRDDRMYSRIKYLIDSRGIDKFRSVTEQYSIKKFEPCHEGDGRLICGINVNSGRVQGKSKTTLREIIEKYNLNVWITPDQNIVLCDICPSWKSPISIAIENSDLLILMLQSEVSTTDAARILEIAPAMAKEHLLADESKGAYLLVVFNTIDNQFVAAIIVYLIVEIWNNPYGNESFPVYVEHIDAGVD</sequence>
<evidence type="ECO:0000256" key="5">
    <source>
        <dbReference type="ARBA" id="ARBA00022723"/>
    </source>
</evidence>
<comment type="caution">
    <text evidence="11">The sequence shown here is derived from an EMBL/GenBank/DDBJ whole genome shotgun (WGS) entry which is preliminary data.</text>
</comment>
<organism evidence="11 12">
    <name type="scientific">Tanacetum coccineum</name>
    <dbReference type="NCBI Taxonomy" id="301880"/>
    <lineage>
        <taxon>Eukaryota</taxon>
        <taxon>Viridiplantae</taxon>
        <taxon>Streptophyta</taxon>
        <taxon>Embryophyta</taxon>
        <taxon>Tracheophyta</taxon>
        <taxon>Spermatophyta</taxon>
        <taxon>Magnoliopsida</taxon>
        <taxon>eudicotyledons</taxon>
        <taxon>Gunneridae</taxon>
        <taxon>Pentapetalae</taxon>
        <taxon>asterids</taxon>
        <taxon>campanulids</taxon>
        <taxon>Asterales</taxon>
        <taxon>Asteraceae</taxon>
        <taxon>Asteroideae</taxon>
        <taxon>Anthemideae</taxon>
        <taxon>Anthemidinae</taxon>
        <taxon>Tanacetum</taxon>
    </lineage>
</organism>
<reference evidence="11" key="2">
    <citation type="submission" date="2022-01" db="EMBL/GenBank/DDBJ databases">
        <authorList>
            <person name="Yamashiro T."/>
            <person name="Shiraishi A."/>
            <person name="Satake H."/>
            <person name="Nakayama K."/>
        </authorList>
    </citation>
    <scope>NUCLEOTIDE SEQUENCE</scope>
</reference>
<keyword evidence="4" id="KW-0004">4Fe-4S</keyword>
<dbReference type="Pfam" id="PF03460">
    <property type="entry name" value="NIR_SIR_ferr"/>
    <property type="match status" value="1"/>
</dbReference>
<dbReference type="InterPro" id="IPR036136">
    <property type="entry name" value="Nit/Sulf_reduc_fer-like_dom_sf"/>
</dbReference>
<dbReference type="PANTHER" id="PTHR11493:SF47">
    <property type="entry name" value="SULFITE REDUCTASE [NADPH] SUBUNIT BETA"/>
    <property type="match status" value="1"/>
</dbReference>
<dbReference type="Pfam" id="PF01077">
    <property type="entry name" value="NIR_SIR"/>
    <property type="match status" value="1"/>
</dbReference>
<dbReference type="Proteomes" id="UP001151760">
    <property type="component" value="Unassembled WGS sequence"/>
</dbReference>
<dbReference type="InterPro" id="IPR045169">
    <property type="entry name" value="NO2/SO3_Rdtase_4Fe4S_prot"/>
</dbReference>
<dbReference type="SUPFAM" id="SSF55124">
    <property type="entry name" value="Nitrite/Sulfite reductase N-terminal domain-like"/>
    <property type="match status" value="1"/>
</dbReference>
<dbReference type="InterPro" id="IPR006067">
    <property type="entry name" value="NO2/SO3_Rdtase_4Fe4S_dom"/>
</dbReference>
<dbReference type="Gene3D" id="3.30.413.10">
    <property type="entry name" value="Sulfite Reductase Hemoprotein, domain 1"/>
    <property type="match status" value="2"/>
</dbReference>
<comment type="cofactor">
    <cofactor evidence="2">
        <name>[4Fe-4S] cluster</name>
        <dbReference type="ChEBI" id="CHEBI:49883"/>
    </cofactor>
</comment>
<evidence type="ECO:0000256" key="7">
    <source>
        <dbReference type="ARBA" id="ARBA00023004"/>
    </source>
</evidence>
<evidence type="ECO:0000256" key="3">
    <source>
        <dbReference type="ARBA" id="ARBA00010429"/>
    </source>
</evidence>
<keyword evidence="12" id="KW-1185">Reference proteome</keyword>
<evidence type="ECO:0000313" key="11">
    <source>
        <dbReference type="EMBL" id="GJT69833.1"/>
    </source>
</evidence>
<proteinExistence type="inferred from homology"/>
<keyword evidence="8" id="KW-0411">Iron-sulfur</keyword>